<name>A0A0H5RFV5_9EUKA</name>
<dbReference type="EMBL" id="HACM01011990">
    <property type="protein sequence ID" value="CRZ12432.1"/>
    <property type="molecule type" value="Transcribed_RNA"/>
</dbReference>
<sequence length="137" mass="15105">SKALSQYRSGWSVWSSTSPWRSLLFGRRGSLFSMDKAWEVVKQLPKFAIDTNAVDSLVKRALRLDCTEDDEDDDVRSSALVTPPGSSSSNRSLKRTARPIIGKKEAKRLKFAADKKATTAANHLPHKRAVTGTVGCQ</sequence>
<reference evidence="2" key="1">
    <citation type="submission" date="2015-04" db="EMBL/GenBank/DDBJ databases">
        <title>The genome sequence of the plant pathogenic Rhizarian Plasmodiophora brassicae reveals insights in its biotrophic life cycle and the origin of chitin synthesis.</title>
        <authorList>
            <person name="Schwelm A."/>
            <person name="Fogelqvist J."/>
            <person name="Knaust A."/>
            <person name="Julke S."/>
            <person name="Lilja T."/>
            <person name="Dhandapani V."/>
            <person name="Bonilla-Rosso G."/>
            <person name="Karlsson M."/>
            <person name="Shevchenko A."/>
            <person name="Choi S.R."/>
            <person name="Kim H.G."/>
            <person name="Park J.Y."/>
            <person name="Lim Y.P."/>
            <person name="Ludwig-Muller J."/>
            <person name="Dixelius C."/>
        </authorList>
    </citation>
    <scope>NUCLEOTIDE SEQUENCE</scope>
    <source>
        <tissue evidence="2">Potato root galls</tissue>
    </source>
</reference>
<organism evidence="2">
    <name type="scientific">Spongospora subterranea</name>
    <dbReference type="NCBI Taxonomy" id="70186"/>
    <lineage>
        <taxon>Eukaryota</taxon>
        <taxon>Sar</taxon>
        <taxon>Rhizaria</taxon>
        <taxon>Endomyxa</taxon>
        <taxon>Phytomyxea</taxon>
        <taxon>Plasmodiophorida</taxon>
        <taxon>Plasmodiophoridae</taxon>
        <taxon>Spongospora</taxon>
    </lineage>
</organism>
<feature type="region of interest" description="Disordered" evidence="1">
    <location>
        <begin position="69"/>
        <end position="102"/>
    </location>
</feature>
<dbReference type="AlphaFoldDB" id="A0A0H5RFV5"/>
<protein>
    <submittedName>
        <fullName evidence="2">Uncharacterized protein</fullName>
    </submittedName>
</protein>
<feature type="non-terminal residue" evidence="2">
    <location>
        <position position="1"/>
    </location>
</feature>
<evidence type="ECO:0000256" key="1">
    <source>
        <dbReference type="SAM" id="MobiDB-lite"/>
    </source>
</evidence>
<proteinExistence type="predicted"/>
<evidence type="ECO:0000313" key="2">
    <source>
        <dbReference type="EMBL" id="CRZ12432.1"/>
    </source>
</evidence>
<accession>A0A0H5RFV5</accession>